<evidence type="ECO:0000313" key="3">
    <source>
        <dbReference type="Proteomes" id="UP001265746"/>
    </source>
</evidence>
<sequence length="304" mass="34753">MAEFFRGSRFIQATVDSNKAFGVTKLAKVSFDLVSNETQQEVEKFMDLAGGRLVASGFTPKAYRQRFVESMKNATERTVRMAVQAWKTDLAACTAELFVQRFVETMFYGVCNLLEKLMKNMQLSDNDTSTLGTRKNDEPEGIARRHGSRDDGQKMPLSSSITNSKLVQWTGVPLTAAEQQLMNTDLMNVIWNTKISERLKPDHGPGIFEVRILRDAAWSLLGKDINRVFALIALRGPIRLHTFQSGRFLHISLWIRRSQTEGEMGKVIHYSLVEMFRLLRQWSLQAQDSEKAQCLADFLEVWYR</sequence>
<feature type="compositionally biased region" description="Basic and acidic residues" evidence="1">
    <location>
        <begin position="134"/>
        <end position="153"/>
    </location>
</feature>
<keyword evidence="3" id="KW-1185">Reference proteome</keyword>
<organism evidence="2 3">
    <name type="scientific">Phomopsis amygdali</name>
    <name type="common">Fusicoccum amygdali</name>
    <dbReference type="NCBI Taxonomy" id="1214568"/>
    <lineage>
        <taxon>Eukaryota</taxon>
        <taxon>Fungi</taxon>
        <taxon>Dikarya</taxon>
        <taxon>Ascomycota</taxon>
        <taxon>Pezizomycotina</taxon>
        <taxon>Sordariomycetes</taxon>
        <taxon>Sordariomycetidae</taxon>
        <taxon>Diaporthales</taxon>
        <taxon>Diaporthaceae</taxon>
        <taxon>Diaporthe</taxon>
    </lineage>
</organism>
<reference evidence="2" key="1">
    <citation type="submission" date="2023-06" db="EMBL/GenBank/DDBJ databases">
        <authorList>
            <person name="Noh H."/>
        </authorList>
    </citation>
    <scope>NUCLEOTIDE SEQUENCE</scope>
    <source>
        <strain evidence="2">DUCC20226</strain>
    </source>
</reference>
<dbReference type="Proteomes" id="UP001265746">
    <property type="component" value="Unassembled WGS sequence"/>
</dbReference>
<proteinExistence type="predicted"/>
<feature type="region of interest" description="Disordered" evidence="1">
    <location>
        <begin position="125"/>
        <end position="157"/>
    </location>
</feature>
<accession>A0AAD9SI02</accession>
<comment type="caution">
    <text evidence="2">The sequence shown here is derived from an EMBL/GenBank/DDBJ whole genome shotgun (WGS) entry which is preliminary data.</text>
</comment>
<name>A0AAD9SI02_PHOAM</name>
<dbReference type="AlphaFoldDB" id="A0AAD9SI02"/>
<evidence type="ECO:0000313" key="2">
    <source>
        <dbReference type="EMBL" id="KAK2609527.1"/>
    </source>
</evidence>
<evidence type="ECO:0000256" key="1">
    <source>
        <dbReference type="SAM" id="MobiDB-lite"/>
    </source>
</evidence>
<dbReference type="EMBL" id="JAUJFL010000002">
    <property type="protein sequence ID" value="KAK2609527.1"/>
    <property type="molecule type" value="Genomic_DNA"/>
</dbReference>
<gene>
    <name evidence="2" type="ORF">N8I77_003023</name>
</gene>
<protein>
    <submittedName>
        <fullName evidence="2">Uncharacterized protein</fullName>
    </submittedName>
</protein>